<evidence type="ECO:0000313" key="2">
    <source>
        <dbReference type="Proteomes" id="UP001352852"/>
    </source>
</evidence>
<sequence>MSSVRHCLGIKVSGNLIIIVAHLLRVTGNNALQIKQILVAEFILTAARFSPAAGEDSFKQVYKTTLDAATVPVVLSAFHQDAPLSQTCFHSTFLNKKLCFL</sequence>
<reference evidence="1 2" key="1">
    <citation type="submission" date="2021-06" db="EMBL/GenBank/DDBJ databases">
        <authorList>
            <person name="Palmer J.M."/>
        </authorList>
    </citation>
    <scope>NUCLEOTIDE SEQUENCE [LARGE SCALE GENOMIC DNA]</scope>
    <source>
        <strain evidence="1 2">CL_MEX2019</strain>
        <tissue evidence="1">Muscle</tissue>
    </source>
</reference>
<evidence type="ECO:0000313" key="1">
    <source>
        <dbReference type="EMBL" id="MED6270783.1"/>
    </source>
</evidence>
<gene>
    <name evidence="1" type="ORF">CHARACLAT_013715</name>
</gene>
<organism evidence="1 2">
    <name type="scientific">Characodon lateralis</name>
    <dbReference type="NCBI Taxonomy" id="208331"/>
    <lineage>
        <taxon>Eukaryota</taxon>
        <taxon>Metazoa</taxon>
        <taxon>Chordata</taxon>
        <taxon>Craniata</taxon>
        <taxon>Vertebrata</taxon>
        <taxon>Euteleostomi</taxon>
        <taxon>Actinopterygii</taxon>
        <taxon>Neopterygii</taxon>
        <taxon>Teleostei</taxon>
        <taxon>Neoteleostei</taxon>
        <taxon>Acanthomorphata</taxon>
        <taxon>Ovalentaria</taxon>
        <taxon>Atherinomorphae</taxon>
        <taxon>Cyprinodontiformes</taxon>
        <taxon>Goodeidae</taxon>
        <taxon>Characodon</taxon>
    </lineage>
</organism>
<keyword evidence="2" id="KW-1185">Reference proteome</keyword>
<protein>
    <submittedName>
        <fullName evidence="1">Uncharacterized protein</fullName>
    </submittedName>
</protein>
<accession>A0ABU7D6H4</accession>
<proteinExistence type="predicted"/>
<dbReference type="EMBL" id="JAHUTJ010017394">
    <property type="protein sequence ID" value="MED6270783.1"/>
    <property type="molecule type" value="Genomic_DNA"/>
</dbReference>
<comment type="caution">
    <text evidence="1">The sequence shown here is derived from an EMBL/GenBank/DDBJ whole genome shotgun (WGS) entry which is preliminary data.</text>
</comment>
<name>A0ABU7D6H4_9TELE</name>
<dbReference type="Proteomes" id="UP001352852">
    <property type="component" value="Unassembled WGS sequence"/>
</dbReference>